<protein>
    <submittedName>
        <fullName evidence="1">General alpha-glucoside permease</fullName>
    </submittedName>
</protein>
<dbReference type="EMBL" id="CALSDN010000024">
    <property type="protein sequence ID" value="CAH6723962.1"/>
    <property type="molecule type" value="Genomic_DNA"/>
</dbReference>
<proteinExistence type="predicted"/>
<reference evidence="1" key="1">
    <citation type="submission" date="2022-06" db="EMBL/GenBank/DDBJ databases">
        <authorList>
            <person name="Legras J.-L."/>
            <person name="Devillers H."/>
            <person name="Grondin C."/>
        </authorList>
    </citation>
    <scope>NUCLEOTIDE SEQUENCE</scope>
    <source>
        <strain evidence="1">CLIB 1444</strain>
    </source>
</reference>
<organism evidence="1 2">
    <name type="scientific">[Candida] jaroonii</name>
    <dbReference type="NCBI Taxonomy" id="467808"/>
    <lineage>
        <taxon>Eukaryota</taxon>
        <taxon>Fungi</taxon>
        <taxon>Dikarya</taxon>
        <taxon>Ascomycota</taxon>
        <taxon>Saccharomycotina</taxon>
        <taxon>Pichiomycetes</taxon>
        <taxon>Debaryomycetaceae</taxon>
        <taxon>Yamadazyma</taxon>
    </lineage>
</organism>
<dbReference type="Proteomes" id="UP001152531">
    <property type="component" value="Unassembled WGS sequence"/>
</dbReference>
<evidence type="ECO:0000313" key="1">
    <source>
        <dbReference type="EMBL" id="CAH6723962.1"/>
    </source>
</evidence>
<sequence length="545" mass="61009">MTSEHKLQVDHIDKPEVVHDDVQSDASSIKDDVAKVILQDAKDASKDEHETSFREALKLHKKAVFWAVVMSLTIVMEGYDNILMSSFFGYPSFQQKYGELTAEGTYELAGRWQSALGAASSCGLIIGNFMNGYLTEKFGHRMVILVSLVVMSAFIFITFFAKNVETLVIGQVFCGIPWGVFSTMGPSYSSEVLPLHLRGYLTAYVNCCWAMGQFVAAGVLRGLVSNTSEWGYRIPFAIQWAWPVPLFLLTLFAPDSPWWLVRKGRHEDAIKSVKRLTDGSTHFKAHQQVALMIHTNEMEREKEKAENKGVRSYLECFRGPNLRRTEISSIVFAGQTLSGTAIAYSPSYFFRQAGLNPSDTYKLNLGVTAIAFTGTVCSWFLINRLGRRTIYVGGYAVLTLILLLIGILAAPAESNSNVKWGQSALCLIWVATYALTIGPLAFTITSEMSATRLRIQTISIARNTYNLVQLISHIVEPYLINPTEANLKGKTALVWFGTAFPTLVWSYFRLPETKGRTYDELDVLFEKRVSARKFGGYELDKEDEI</sequence>
<evidence type="ECO:0000313" key="2">
    <source>
        <dbReference type="Proteomes" id="UP001152531"/>
    </source>
</evidence>
<comment type="caution">
    <text evidence="1">The sequence shown here is derived from an EMBL/GenBank/DDBJ whole genome shotgun (WGS) entry which is preliminary data.</text>
</comment>
<keyword evidence="2" id="KW-1185">Reference proteome</keyword>
<name>A0ACA9YFU2_9ASCO</name>
<accession>A0ACA9YFU2</accession>
<gene>
    <name evidence="1" type="ORF">CLIB1444_24S00452</name>
</gene>